<dbReference type="PANTHER" id="PTHR45527">
    <property type="entry name" value="NONRIBOSOMAL PEPTIDE SYNTHETASE"/>
    <property type="match status" value="1"/>
</dbReference>
<dbReference type="Gene3D" id="3.30.300.30">
    <property type="match status" value="1"/>
</dbReference>
<feature type="domain" description="Carrier" evidence="6">
    <location>
        <begin position="1563"/>
        <end position="1639"/>
    </location>
</feature>
<dbReference type="GO" id="GO:0044550">
    <property type="term" value="P:secondary metabolite biosynthetic process"/>
    <property type="evidence" value="ECO:0007669"/>
    <property type="project" value="TreeGrafter"/>
</dbReference>
<comment type="pathway">
    <text evidence="1">Siderophore biosynthesis.</text>
</comment>
<evidence type="ECO:0000313" key="8">
    <source>
        <dbReference type="Proteomes" id="UP001147733"/>
    </source>
</evidence>
<dbReference type="OrthoDB" id="416786at2759"/>
<dbReference type="GO" id="GO:0031177">
    <property type="term" value="F:phosphopantetheine binding"/>
    <property type="evidence" value="ECO:0007669"/>
    <property type="project" value="InterPro"/>
</dbReference>
<dbReference type="GO" id="GO:0005737">
    <property type="term" value="C:cytoplasm"/>
    <property type="evidence" value="ECO:0007669"/>
    <property type="project" value="TreeGrafter"/>
</dbReference>
<dbReference type="GO" id="GO:0016874">
    <property type="term" value="F:ligase activity"/>
    <property type="evidence" value="ECO:0007669"/>
    <property type="project" value="UniProtKB-KW"/>
</dbReference>
<dbReference type="InterPro" id="IPR020806">
    <property type="entry name" value="PKS_PP-bd"/>
</dbReference>
<dbReference type="Gene3D" id="1.10.1200.10">
    <property type="entry name" value="ACP-like"/>
    <property type="match status" value="2"/>
</dbReference>
<sequence>MSSRSAKWKCSLEPLAQVPEEEIPSTPFPFPPSEDKDGGMVIKDSRPVNVAYFHGLDKHDDLEGLITGYSGWIMTVTGLDHIAFAMTECEKETLKSAVILVQGQVEDGSFQWQAYEKSLETSGLPVGIERLDFGLRLRYNSGNDESLGNTTRLTLCVDLESSTILLIYRGKEIKGHRLSELSGQLERHLSSEQGKVKTMSIWKSQLSGFIGLSELRFPTLSCTRPFSNSASPTCSRTSLSLQASWDQIDGLAQKLYLKSGVSVIRAAFAYTLAEYMETERLVLGDQDLADPRRESSISPIPILVYLQDTPKDLLCRIDKLDQTVSQVKCPSLEVLRNILKCPPSQAPYHALFTYSQDVVTGNGLEALHSTPRPSLEITIQLTIQRDAGENPIGILSSHSDFLDSSHSELVMKQIDALVIAMCSAPTEPIRDFTQSFNKEILSVHSPVVSADVQNAPLLSPAHWVDHWASSNPSWIGLEIIEAINEEKIVTRKWTYQDLSQTSDQLCAWLLDRGWTNMSIAVCLDRSFAAYCLVLAIWKSGNCYVPIAEDLPEARQLFLLSDSGAIAFFVDQQVAKSLLSPENCEVIDVETVMAICANSDVGNDSEKSEPSITPTPSDNSYLLYTSGSTGKPKGVLVSRGNLSAFTEAQSEYICRDVPDTDKLKGTGSYLAHASRAFDVHICEMVLGWRHGLRLVTGQRSMLLDNLCLVLTRLNITHAGFVPSLLEHAGVSAESLPNLRYLGVGGEKISETIIERFVGKQSISLVNAYGPTEATIGLTSHTVKPWSTVRNIGTAVGNITIHVLEPETRKYVKRGQAGELCVTGDLVANGYHRRPDAKGFTDYHGERMYRTGDIVRLMANNCIEYLGRRDSQAKIRGQRLELEEVSVAIRRCAGFPVNVTSMVTPSPITKRPQLISFMSPSGDRSDTSNEQVIFLKGRYREWVPKILEKCRVELPAYMVPSVLVPVSFIPVQISGKADNRHLVSLYESIPTLDLLLRPLSDTTTRSVSGSEEEEGELTPDETQVRDILCSLVDTDHSAVTRSTSIFQMGIDSLGSLGVASKLRSVGFICSAVDVLSQGTVKNLALLPRRRKEIDQGHENRATEEQESEASQRLLQLDQDFRRSQSEISNSSIAVVRPCLPLQESLVSNSLGSSTPLYVNHIMCRLGKGIKLANLKSAFEDLMQYNEVLRTCFQLMDKTVLQIVLKPRAATLRWEEVIVSDEDVARSVFTTSKAKIAANIIQNIDKAPPFRVLTASPMDENEAGWLMLSIHHSIFDGASMGIFLKQLHHHYSGNAATSTLNLSPLYQYMIKDSAKSSENFWSNYLSGYLPGVVDDGDSDGSYTILTRTLPFKLSSLSKVASGASSTTPIVVETAWAIALAECLGQKDVIYGRVMNGRSIPVDSVEEMLLPLITTVPGRFRLPSVKSSLLKEAKDYTNTVLESLPYQHTPLRKIQRYTRLSGPLFNSLVSYIATEAQSAGDEILSEMGSDMPADYPLALEVKADSKTDTLTLRLRFATILSSEDRYGYLIDKVYDSLKLLVSHGDVSIDAAGPFEAHEKKHPTWDDTNWTETESKIRRAVAQISGLPESQVSKNASFFALGLDSILSIHVARFLQKEDIHASPSDILRYPSIGTLNNHLQKPPTAPSKEESFQESSALNLGVEPLHSNEKVVEIYPCTPLQTAMIGQCLSSEGKGYLHHHVVTLSDSIDIEKLVAAWQVTIKNADILRTSFHRNGTNSQFYGAVHQSFPVQWSHQTSVASLPQAIESISHEARYAHIEDFHRPPWYVTFLAGESQQLMVVTMHHCLYDGFSLPLLFKSLEENYHGGSDSMDLFAPVARTISSLQKPSLAFWSNVVANYQCPGLPYPSTSTHRNIRWAEIKVQTPVSELQRQCGSMDITLQTVALFSYGCSLMPIIGQRDIVFGHVVSGRSFDIDSSMNVIGPLFNTVPFRLKVESTQQSIRSTLKAIQRSSLDSQPFQHAPLSLVQKEWRMTNEGHGSSLFDALFAFNKSSKFSSESVFQPYEDAHPQEVPHYRLNVEFDLSEDSLVIRTVTHDFLTENDDLEGWVQNLALGIEKALSSCDSPVSSIPFAINDLPLVKIAQPKLDEHSADDPVLETYLGGLKLILSRVTETALEDIGNGDSVFALGLDSILALDVSSQCRKAGLKVSVSEILQGQTIRGIAKLSSDKLVTVPCAASSDIIDHSTVDLHSRSKALSQLSLFEDQVEAVIPCLSGQAFYLASWLRSERRLWEFTFPLKSKIKLNPEQLQHTWYQLQQRHSILRTTFTVVLPNQVLQVVQKSSEVKSAQVQIQQASGDLQLFIQGLMQDVGRESSNLFIPPVRLHLVRHDEGDFLLFSLHHSLYDARTMSLLFHDFEALYQNQALNPPLSFTSFVLDTQQKYHSGYADEYWKESLKMSQPTIIGSGGTLGDTFMSVESSQFILSQSPSGLERQCREKSISVPSLMLLAVSRTLARATDTSHPIFGLFQHGRSNQYPDIDQLVGPTINMLPLVVQDALASPSKEKLVIMQQNLAQRSLYDQTDLRHLCEKMREFGQEIEFNVIVNIIWGQLDGKPSKEEDTIFAPLCLDSEIAFDSGKRCTGKTAIDELDWKNFPGAGGIYLEISYDETNNVLISKLDYASDALSRKEADALLDGLSSDVVTILDHT</sequence>
<dbReference type="Gene3D" id="3.30.559.10">
    <property type="entry name" value="Chloramphenicol acetyltransferase-like domain"/>
    <property type="match status" value="3"/>
</dbReference>
<dbReference type="InterPro" id="IPR045851">
    <property type="entry name" value="AMP-bd_C_sf"/>
</dbReference>
<evidence type="ECO:0000256" key="5">
    <source>
        <dbReference type="ARBA" id="ARBA00029454"/>
    </source>
</evidence>
<reference evidence="7" key="1">
    <citation type="submission" date="2022-11" db="EMBL/GenBank/DDBJ databases">
        <authorList>
            <person name="Petersen C."/>
        </authorList>
    </citation>
    <scope>NUCLEOTIDE SEQUENCE</scope>
    <source>
        <strain evidence="7">IBT 23319</strain>
    </source>
</reference>
<dbReference type="SUPFAM" id="SSF52777">
    <property type="entry name" value="CoA-dependent acyltransferases"/>
    <property type="match status" value="7"/>
</dbReference>
<dbReference type="InterPro" id="IPR006162">
    <property type="entry name" value="Ppantetheine_attach_site"/>
</dbReference>
<organism evidence="7 8">
    <name type="scientific">Penicillium citrinum</name>
    <dbReference type="NCBI Taxonomy" id="5077"/>
    <lineage>
        <taxon>Eukaryota</taxon>
        <taxon>Fungi</taxon>
        <taxon>Dikarya</taxon>
        <taxon>Ascomycota</taxon>
        <taxon>Pezizomycotina</taxon>
        <taxon>Eurotiomycetes</taxon>
        <taxon>Eurotiomycetidae</taxon>
        <taxon>Eurotiales</taxon>
        <taxon>Aspergillaceae</taxon>
        <taxon>Penicillium</taxon>
    </lineage>
</organism>
<dbReference type="InterPro" id="IPR000873">
    <property type="entry name" value="AMP-dep_synth/lig_dom"/>
</dbReference>
<dbReference type="EMBL" id="JAPQKT010000003">
    <property type="protein sequence ID" value="KAJ5234571.1"/>
    <property type="molecule type" value="Genomic_DNA"/>
</dbReference>
<dbReference type="InterPro" id="IPR001242">
    <property type="entry name" value="Condensation_dom"/>
</dbReference>
<reference evidence="7" key="2">
    <citation type="journal article" date="2023" name="IMA Fungus">
        <title>Comparative genomic study of the Penicillium genus elucidates a diverse pangenome and 15 lateral gene transfer events.</title>
        <authorList>
            <person name="Petersen C."/>
            <person name="Sorensen T."/>
            <person name="Nielsen M.R."/>
            <person name="Sondergaard T.E."/>
            <person name="Sorensen J.L."/>
            <person name="Fitzpatrick D.A."/>
            <person name="Frisvad J.C."/>
            <person name="Nielsen K.L."/>
        </authorList>
    </citation>
    <scope>NUCLEOTIDE SEQUENCE</scope>
    <source>
        <strain evidence="7">IBT 23319</strain>
    </source>
</reference>
<evidence type="ECO:0000313" key="7">
    <source>
        <dbReference type="EMBL" id="KAJ5234571.1"/>
    </source>
</evidence>
<keyword evidence="2" id="KW-0596">Phosphopantetheine</keyword>
<dbReference type="Pfam" id="PF00550">
    <property type="entry name" value="PP-binding"/>
    <property type="match status" value="3"/>
</dbReference>
<dbReference type="Proteomes" id="UP001147733">
    <property type="component" value="Unassembled WGS sequence"/>
</dbReference>
<dbReference type="FunFam" id="3.30.300.30:FF:000033">
    <property type="entry name" value="Nonribosomal siderophore peptide synthase SidC"/>
    <property type="match status" value="1"/>
</dbReference>
<dbReference type="PROSITE" id="PS50075">
    <property type="entry name" value="CARRIER"/>
    <property type="match status" value="2"/>
</dbReference>
<dbReference type="PANTHER" id="PTHR45527:SF1">
    <property type="entry name" value="FATTY ACID SYNTHASE"/>
    <property type="match status" value="1"/>
</dbReference>
<feature type="domain" description="Carrier" evidence="6">
    <location>
        <begin position="2108"/>
        <end position="2184"/>
    </location>
</feature>
<comment type="caution">
    <text evidence="7">The sequence shown here is derived from an EMBL/GenBank/DDBJ whole genome shotgun (WGS) entry which is preliminary data.</text>
</comment>
<dbReference type="InterPro" id="IPR009081">
    <property type="entry name" value="PP-bd_ACP"/>
</dbReference>
<evidence type="ECO:0000256" key="2">
    <source>
        <dbReference type="ARBA" id="ARBA00022450"/>
    </source>
</evidence>
<accession>A0A9W9P344</accession>
<keyword evidence="4" id="KW-0436">Ligase</keyword>
<proteinExistence type="inferred from homology"/>
<dbReference type="PROSITE" id="PS00012">
    <property type="entry name" value="PHOSPHOPANTETHEINE"/>
    <property type="match status" value="2"/>
</dbReference>
<dbReference type="Pfam" id="PF00668">
    <property type="entry name" value="Condensation"/>
    <property type="match status" value="3"/>
</dbReference>
<dbReference type="RefSeq" id="XP_056502071.1">
    <property type="nucleotide sequence ID" value="XM_056642659.1"/>
</dbReference>
<dbReference type="Gene3D" id="3.30.559.30">
    <property type="entry name" value="Nonribosomal peptide synthetase, condensation domain"/>
    <property type="match status" value="3"/>
</dbReference>
<evidence type="ECO:0000256" key="4">
    <source>
        <dbReference type="ARBA" id="ARBA00022598"/>
    </source>
</evidence>
<evidence type="ECO:0000259" key="6">
    <source>
        <dbReference type="PROSITE" id="PS50075"/>
    </source>
</evidence>
<dbReference type="Pfam" id="PF00501">
    <property type="entry name" value="AMP-binding"/>
    <property type="match status" value="1"/>
</dbReference>
<name>A0A9W9P344_PENCI</name>
<comment type="similarity">
    <text evidence="5">Belongs to the NRP synthetase family.</text>
</comment>
<evidence type="ECO:0000256" key="3">
    <source>
        <dbReference type="ARBA" id="ARBA00022553"/>
    </source>
</evidence>
<dbReference type="InterPro" id="IPR023213">
    <property type="entry name" value="CAT-like_dom_sf"/>
</dbReference>
<keyword evidence="3" id="KW-0597">Phosphoprotein</keyword>
<protein>
    <recommendedName>
        <fullName evidence="6">Carrier domain-containing protein</fullName>
    </recommendedName>
</protein>
<dbReference type="InterPro" id="IPR042099">
    <property type="entry name" value="ANL_N_sf"/>
</dbReference>
<dbReference type="GO" id="GO:0043041">
    <property type="term" value="P:amino acid activation for nonribosomal peptide biosynthetic process"/>
    <property type="evidence" value="ECO:0007669"/>
    <property type="project" value="TreeGrafter"/>
</dbReference>
<evidence type="ECO:0000256" key="1">
    <source>
        <dbReference type="ARBA" id="ARBA00004924"/>
    </source>
</evidence>
<gene>
    <name evidence="7" type="ORF">N7469_003739</name>
</gene>
<dbReference type="GeneID" id="81381826"/>
<dbReference type="SUPFAM" id="SSF56801">
    <property type="entry name" value="Acetyl-CoA synthetase-like"/>
    <property type="match status" value="1"/>
</dbReference>
<keyword evidence="8" id="KW-1185">Reference proteome</keyword>
<dbReference type="InterPro" id="IPR036736">
    <property type="entry name" value="ACP-like_sf"/>
</dbReference>
<dbReference type="SMART" id="SM00823">
    <property type="entry name" value="PKS_PP"/>
    <property type="match status" value="2"/>
</dbReference>
<dbReference type="SUPFAM" id="SSF47336">
    <property type="entry name" value="ACP-like"/>
    <property type="match status" value="3"/>
</dbReference>
<dbReference type="PROSITE" id="PS00455">
    <property type="entry name" value="AMP_BINDING"/>
    <property type="match status" value="1"/>
</dbReference>
<dbReference type="Gene3D" id="3.40.50.12780">
    <property type="entry name" value="N-terminal domain of ligase-like"/>
    <property type="match status" value="1"/>
</dbReference>
<dbReference type="InterPro" id="IPR020845">
    <property type="entry name" value="AMP-binding_CS"/>
</dbReference>